<proteinExistence type="inferred from homology"/>
<dbReference type="InterPro" id="IPR020915">
    <property type="entry name" value="UPF0311"/>
</dbReference>
<dbReference type="EMBL" id="KT944270">
    <property type="protein sequence ID" value="ALV86606.1"/>
    <property type="molecule type" value="Genomic_DNA"/>
</dbReference>
<dbReference type="PANTHER" id="PTHR37315:SF1">
    <property type="entry name" value="UPF0311 PROTEIN BLR7842"/>
    <property type="match status" value="1"/>
</dbReference>
<dbReference type="Pfam" id="PF11578">
    <property type="entry name" value="DUF3237"/>
    <property type="match status" value="1"/>
</dbReference>
<organism evidence="2">
    <name type="scientific">uncultured bacterium 27</name>
    <dbReference type="NCBI Taxonomy" id="1748274"/>
    <lineage>
        <taxon>Bacteria</taxon>
        <taxon>environmental samples</taxon>
    </lineage>
</organism>
<dbReference type="AlphaFoldDB" id="A0A0U3U8H8"/>
<sequence>MTEPRWHALMQLSVEVGDLMTIGPVPVGERRVVPITGGTFEGGDGWRGCVLPGGADWQLLRADGVLEVDARYVLEDEQGQRVQVVSQGLRHGPPDAIAALARGEPVDPSRYYFRTAMRFEAAAPALQRLNRVLAVGIGAREERVVRLSVFALG</sequence>
<dbReference type="Gene3D" id="2.40.160.20">
    <property type="match status" value="1"/>
</dbReference>
<dbReference type="PANTHER" id="PTHR37315">
    <property type="entry name" value="UPF0311 PROTEIN BLR7842"/>
    <property type="match status" value="1"/>
</dbReference>
<dbReference type="HAMAP" id="MF_00775">
    <property type="entry name" value="UPF0311"/>
    <property type="match status" value="1"/>
</dbReference>
<protein>
    <recommendedName>
        <fullName evidence="1">UPF0311 protein</fullName>
    </recommendedName>
</protein>
<comment type="similarity">
    <text evidence="1">Belongs to the UPF0311 family.</text>
</comment>
<reference evidence="2" key="1">
    <citation type="submission" date="2015-10" db="EMBL/GenBank/DDBJ databases">
        <title>Biosynthesis of SCL-MCL polyhydroxyalkanoates by metagenomic clones in Pseudomonas putida.</title>
        <authorList>
            <person name="Cheng J."/>
            <person name="Charles T.C."/>
        </authorList>
    </citation>
    <scope>NUCLEOTIDE SEQUENCE</scope>
</reference>
<accession>A0A0U3U8H8</accession>
<evidence type="ECO:0000313" key="2">
    <source>
        <dbReference type="EMBL" id="ALV86606.1"/>
    </source>
</evidence>
<evidence type="ECO:0000256" key="1">
    <source>
        <dbReference type="HAMAP-Rule" id="MF_00775"/>
    </source>
</evidence>
<name>A0A0U3U8H8_9BACT</name>